<dbReference type="InterPro" id="IPR029058">
    <property type="entry name" value="AB_hydrolase_fold"/>
</dbReference>
<evidence type="ECO:0000313" key="2">
    <source>
        <dbReference type="EMBL" id="MCP3426123.1"/>
    </source>
</evidence>
<dbReference type="Proteomes" id="UP001139502">
    <property type="component" value="Unassembled WGS sequence"/>
</dbReference>
<gene>
    <name evidence="2" type="ORF">NBM05_08920</name>
</gene>
<dbReference type="AlphaFoldDB" id="A0A9X2HJM0"/>
<proteinExistence type="predicted"/>
<feature type="region of interest" description="Disordered" evidence="1">
    <location>
        <begin position="37"/>
        <end position="66"/>
    </location>
</feature>
<keyword evidence="3" id="KW-1185">Reference proteome</keyword>
<dbReference type="EMBL" id="JANAFB010000019">
    <property type="protein sequence ID" value="MCP3426123.1"/>
    <property type="molecule type" value="Genomic_DNA"/>
</dbReference>
<evidence type="ECO:0000256" key="1">
    <source>
        <dbReference type="SAM" id="MobiDB-lite"/>
    </source>
</evidence>
<comment type="caution">
    <text evidence="2">The sequence shown here is derived from an EMBL/GenBank/DDBJ whole genome shotgun (WGS) entry which is preliminary data.</text>
</comment>
<reference evidence="2" key="1">
    <citation type="submission" date="2022-06" db="EMBL/GenBank/DDBJ databases">
        <title>Rothia sp. isolated from sandalwood seedling.</title>
        <authorList>
            <person name="Tuikhar N."/>
            <person name="Kirdat K."/>
            <person name="Thorat V."/>
            <person name="Swetha P."/>
            <person name="Padma S."/>
            <person name="Sundararaj R."/>
            <person name="Yadav A."/>
        </authorList>
    </citation>
    <scope>NUCLEOTIDE SEQUENCE</scope>
    <source>
        <strain evidence="2">AR01</strain>
    </source>
</reference>
<evidence type="ECO:0000313" key="3">
    <source>
        <dbReference type="Proteomes" id="UP001139502"/>
    </source>
</evidence>
<accession>A0A9X2HJM0</accession>
<sequence length="609" mass="66506">MSGSREVSLSEKIGAVICVVSPLESIFTDLTSDDRILVPRGDDPTGRILRPPETARPAPESRGRRARRVLRRNAPGLVQAAANALQLCGGSEPRGRRGELLRGALSAVSVAAQLANSRNIRLGGDGADQVSIITHALNCLYRLAPDDRLRRYVLSTGALHLASSYFFSGVAKAWGHEWREGTAVPRVLRTRSYGNRRVYGLIAGRPAAGRLATYATLLWEISYPVIYLVPRPAARVLLGVSAFFHLANGPAMGLWRFVFAFGALHPYQAWALDQVERGTDGELREVALKGLAAVGAIYGASLLYSAVNDRLAEREEAAGGREYRARNGMRFRYRVHGAAGAERLVLLENGWGGLAEEWHYVRDFLLAEGLGVVTHDRDVARLVERARRAGLPHEEILDLVARDTAEFLEWVARERGVEDAVVMGHSLGGEIARRAACLGESGRLRSVGLDPTHPDQFVSSPAQAANVPQLEDFVWGVTRPVRWGLSMLMVPPLSFASIPAGLRRRALRKYRSRRHWRNVLREWELIRGAFAGRTSASSIPAAGTARNTVVSAGRGLQAGREMEPLHRELGGAGHVVVPGAAHHSIFSKAKYARQVARIVADLPRRGTEG</sequence>
<protein>
    <submittedName>
        <fullName evidence="2">Uncharacterized protein</fullName>
    </submittedName>
</protein>
<dbReference type="Gene3D" id="3.40.50.1820">
    <property type="entry name" value="alpha/beta hydrolase"/>
    <property type="match status" value="1"/>
</dbReference>
<name>A0A9X2HJM0_9MICC</name>
<dbReference type="RefSeq" id="WP_254166639.1">
    <property type="nucleotide sequence ID" value="NZ_JANAFB010000019.1"/>
</dbReference>
<organism evidence="2 3">
    <name type="scientific">Rothia santali</name>
    <dbReference type="NCBI Taxonomy" id="2949643"/>
    <lineage>
        <taxon>Bacteria</taxon>
        <taxon>Bacillati</taxon>
        <taxon>Actinomycetota</taxon>
        <taxon>Actinomycetes</taxon>
        <taxon>Micrococcales</taxon>
        <taxon>Micrococcaceae</taxon>
        <taxon>Rothia</taxon>
    </lineage>
</organism>
<dbReference type="SUPFAM" id="SSF53474">
    <property type="entry name" value="alpha/beta-Hydrolases"/>
    <property type="match status" value="1"/>
</dbReference>